<organism evidence="1 2">
    <name type="scientific">Trichothecium roseum</name>
    <dbReference type="NCBI Taxonomy" id="47278"/>
    <lineage>
        <taxon>Eukaryota</taxon>
        <taxon>Fungi</taxon>
        <taxon>Dikarya</taxon>
        <taxon>Ascomycota</taxon>
        <taxon>Pezizomycotina</taxon>
        <taxon>Sordariomycetes</taxon>
        <taxon>Hypocreomycetidae</taxon>
        <taxon>Hypocreales</taxon>
        <taxon>Hypocreales incertae sedis</taxon>
        <taxon>Trichothecium</taxon>
    </lineage>
</organism>
<evidence type="ECO:0000313" key="1">
    <source>
        <dbReference type="EMBL" id="KAI9905063.1"/>
    </source>
</evidence>
<gene>
    <name evidence="1" type="ORF">N3K66_001592</name>
</gene>
<comment type="caution">
    <text evidence="1">The sequence shown here is derived from an EMBL/GenBank/DDBJ whole genome shotgun (WGS) entry which is preliminary data.</text>
</comment>
<sequence>MSGRFAMRPARPPTASELVADAESFVFNINIELKLWIRTANALCQEASFALSDGDYGKAYKLLYRHSVLVLTYLPTHPQYKEPEGRKACSPLLKRLPEVMGDLEALKPEIERAYEEWERMQPAEDAQEAPSAPSYADFASRDPSLSGNAKILDAAENQELAVDLAQKELMRRDTLRRATRQAGIPEEQTATRRWAGRWDQYDANRAQGYDLQSQMESVRRNLDAPSAGREDTISHPISNNYNYPTISRSRPVQYDRTESQTSISSGPRPAPPPKEPLREFEATPPPPQVPGKVSLSGYKPLIPSQSTEPAELPSLPPKTALDAPQPPKKERLTFKPGAYLENGDPIRSIFLPGGLRRKFLEIASSNTRRGLEMCGILCGIPINNALFVRCLLIPDQKCTSDTCETENEGAMFDFCDKEDLLMLGWIHTHPTQTCFMSSRDLHTHSGYQIMMPEAIAIVCAPKFTPSYGIFRLTHPPGLEHILQCNHSDTFHQHSIDNLYREAVQPQGHVYESDKLEFYVHDLRANK</sequence>
<evidence type="ECO:0000313" key="2">
    <source>
        <dbReference type="Proteomes" id="UP001163324"/>
    </source>
</evidence>
<dbReference type="EMBL" id="CM047940">
    <property type="protein sequence ID" value="KAI9905063.1"/>
    <property type="molecule type" value="Genomic_DNA"/>
</dbReference>
<name>A0ACC0VHY5_9HYPO</name>
<dbReference type="Proteomes" id="UP001163324">
    <property type="component" value="Chromosome 1"/>
</dbReference>
<proteinExistence type="predicted"/>
<reference evidence="1" key="1">
    <citation type="submission" date="2022-10" db="EMBL/GenBank/DDBJ databases">
        <title>Complete Genome of Trichothecium roseum strain YXFP-22015, a Plant Pathogen Isolated from Citrus.</title>
        <authorList>
            <person name="Wang Y."/>
            <person name="Zhu L."/>
        </authorList>
    </citation>
    <scope>NUCLEOTIDE SEQUENCE</scope>
    <source>
        <strain evidence="1">YXFP-22015</strain>
    </source>
</reference>
<accession>A0ACC0VHY5</accession>
<keyword evidence="2" id="KW-1185">Reference proteome</keyword>
<protein>
    <submittedName>
        <fullName evidence="1">Uncharacterized protein</fullName>
    </submittedName>
</protein>